<evidence type="ECO:0000313" key="3">
    <source>
        <dbReference type="Proteomes" id="UP000278962"/>
    </source>
</evidence>
<dbReference type="AlphaFoldDB" id="A0A660L9D2"/>
<accession>A0A660L9D2</accession>
<comment type="caution">
    <text evidence="2">The sequence shown here is derived from an EMBL/GenBank/DDBJ whole genome shotgun (WGS) entry which is preliminary data.</text>
</comment>
<organism evidence="2 3">
    <name type="scientific">Solirubrobacter pauli</name>
    <dbReference type="NCBI Taxonomy" id="166793"/>
    <lineage>
        <taxon>Bacteria</taxon>
        <taxon>Bacillati</taxon>
        <taxon>Actinomycetota</taxon>
        <taxon>Thermoleophilia</taxon>
        <taxon>Solirubrobacterales</taxon>
        <taxon>Solirubrobacteraceae</taxon>
        <taxon>Solirubrobacter</taxon>
    </lineage>
</organism>
<keyword evidence="1" id="KW-0732">Signal</keyword>
<keyword evidence="3" id="KW-1185">Reference proteome</keyword>
<reference evidence="2 3" key="1">
    <citation type="submission" date="2018-10" db="EMBL/GenBank/DDBJ databases">
        <title>Genomic Encyclopedia of Archaeal and Bacterial Type Strains, Phase II (KMG-II): from individual species to whole genera.</title>
        <authorList>
            <person name="Goeker M."/>
        </authorList>
    </citation>
    <scope>NUCLEOTIDE SEQUENCE [LARGE SCALE GENOMIC DNA]</scope>
    <source>
        <strain evidence="2 3">DSM 14954</strain>
    </source>
</reference>
<evidence type="ECO:0000313" key="2">
    <source>
        <dbReference type="EMBL" id="RKQ91618.1"/>
    </source>
</evidence>
<feature type="chain" id="PRO_5024978662" evidence="1">
    <location>
        <begin position="24"/>
        <end position="331"/>
    </location>
</feature>
<proteinExistence type="predicted"/>
<dbReference type="Proteomes" id="UP000278962">
    <property type="component" value="Unassembled WGS sequence"/>
</dbReference>
<evidence type="ECO:0000256" key="1">
    <source>
        <dbReference type="SAM" id="SignalP"/>
    </source>
</evidence>
<dbReference type="EMBL" id="RBIL01000001">
    <property type="protein sequence ID" value="RKQ91618.1"/>
    <property type="molecule type" value="Genomic_DNA"/>
</dbReference>
<feature type="signal peptide" evidence="1">
    <location>
        <begin position="1"/>
        <end position="23"/>
    </location>
</feature>
<protein>
    <submittedName>
        <fullName evidence="2">Htaa protein</fullName>
    </submittedName>
</protein>
<dbReference type="RefSeq" id="WP_170178904.1">
    <property type="nucleotide sequence ID" value="NZ_RBIL01000001.1"/>
</dbReference>
<name>A0A660L9D2_9ACTN</name>
<sequence>MTRNLIAGAAAVLLLAAAPAAHAQTPLASGTTTLKLDRAVARTLSANGVRVAPIKPARGNVSFPVTGGSLDGARGTIEHSGGLRFSAGGKSLSARSFTIKLARRSTLTARVGSTRVTLLTVDAKRAKITRAGLATRISGVRVALSAAAAKALNRTFGVHLFRAGLELGSVSVRVEPETVSLASGSTSLTLDPGAGAALQSLGIAAAPIGSDALAFPITGGSVNAKTYAGTIEHSGGIALTKGATRVELTSFTIGIDDTPELTALVGGQRVPILSVDLSALKASVKGRTITLDGAALKLTAAAAGALNQAFGTTAFTEGLLLGTATVKATAE</sequence>
<gene>
    <name evidence="2" type="ORF">C8N24_1441</name>
</gene>